<keyword evidence="10" id="KW-1185">Reference proteome</keyword>
<comment type="caution">
    <text evidence="9">The sequence shown here is derived from an EMBL/GenBank/DDBJ whole genome shotgun (WGS) entry which is preliminary data.</text>
</comment>
<protein>
    <submittedName>
        <fullName evidence="9">DUF2029 domain-containing protein</fullName>
    </submittedName>
</protein>
<dbReference type="Pfam" id="PF09594">
    <property type="entry name" value="GT87"/>
    <property type="match status" value="1"/>
</dbReference>
<gene>
    <name evidence="9" type="ORF">G4177_35625</name>
</gene>
<comment type="subcellular location">
    <subcellularLocation>
        <location evidence="1">Cell membrane</location>
        <topology evidence="1">Multi-pass membrane protein</topology>
    </subcellularLocation>
</comment>
<evidence type="ECO:0000256" key="3">
    <source>
        <dbReference type="ARBA" id="ARBA00022679"/>
    </source>
</evidence>
<keyword evidence="4 8" id="KW-0812">Transmembrane</keyword>
<keyword evidence="3" id="KW-0808">Transferase</keyword>
<dbReference type="EMBL" id="JAAIYO010000019">
    <property type="protein sequence ID" value="MBE4753493.1"/>
    <property type="molecule type" value="Genomic_DNA"/>
</dbReference>
<proteinExistence type="inferred from homology"/>
<evidence type="ECO:0000313" key="9">
    <source>
        <dbReference type="EMBL" id="MBE4753493.1"/>
    </source>
</evidence>
<organism evidence="9 10">
    <name type="scientific">Corallococcus soli</name>
    <dbReference type="NCBI Taxonomy" id="2710757"/>
    <lineage>
        <taxon>Bacteria</taxon>
        <taxon>Pseudomonadati</taxon>
        <taxon>Myxococcota</taxon>
        <taxon>Myxococcia</taxon>
        <taxon>Myxococcales</taxon>
        <taxon>Cystobacterineae</taxon>
        <taxon>Myxococcaceae</taxon>
        <taxon>Corallococcus</taxon>
    </lineage>
</organism>
<feature type="transmembrane region" description="Helical" evidence="8">
    <location>
        <begin position="301"/>
        <end position="326"/>
    </location>
</feature>
<dbReference type="InterPro" id="IPR018584">
    <property type="entry name" value="GT87"/>
</dbReference>
<feature type="transmembrane region" description="Helical" evidence="8">
    <location>
        <begin position="164"/>
        <end position="189"/>
    </location>
</feature>
<evidence type="ECO:0000256" key="1">
    <source>
        <dbReference type="ARBA" id="ARBA00004651"/>
    </source>
</evidence>
<comment type="similarity">
    <text evidence="7">Belongs to the glycosyltransferase 87 family.</text>
</comment>
<evidence type="ECO:0000256" key="8">
    <source>
        <dbReference type="SAM" id="Phobius"/>
    </source>
</evidence>
<evidence type="ECO:0000256" key="6">
    <source>
        <dbReference type="ARBA" id="ARBA00023136"/>
    </source>
</evidence>
<dbReference type="RefSeq" id="WP_193430645.1">
    <property type="nucleotide sequence ID" value="NZ_CBCSIP010000094.1"/>
</dbReference>
<name>A0ABR9PZX7_9BACT</name>
<feature type="transmembrane region" description="Helical" evidence="8">
    <location>
        <begin position="125"/>
        <end position="158"/>
    </location>
</feature>
<feature type="transmembrane region" description="Helical" evidence="8">
    <location>
        <begin position="6"/>
        <end position="26"/>
    </location>
</feature>
<accession>A0ABR9PZX7</accession>
<evidence type="ECO:0000256" key="7">
    <source>
        <dbReference type="ARBA" id="ARBA00024033"/>
    </source>
</evidence>
<feature type="transmembrane region" description="Helical" evidence="8">
    <location>
        <begin position="338"/>
        <end position="358"/>
    </location>
</feature>
<sequence length="415" mass="44673">MQVPPTVSRLALFLAYAFHLIVPLIVEVGFRPPHMGEGGDFPTYYYALRQALLGGSPYDIQALQKLSPWSVAPFLYPPPFLLSMLWTLPLSPRAALVGMFVLNEVLLLGVLGLMHKHLGLSRRGVALLLVTFFPLWDNLLWFQVNLVLLLPVVVALLWAQQRPLGAGALVGAAAVMKVLPGALALYWLLRREWRPLASVAASVLGLTLLSLPLMGPVQQWSYYTGTLLGVAGGRIHDMGIRVSIRSEYNHSVLGVFSHVWPGPSPIEPSGLAVAATGLFIVFLLAAWALRVHRGCPPEFGMASMLGIISIASTYAWEHYLVLLLPAVVLAARGSAPRWLLGTLYALTVFPLGVLLFVYGRLPGQPSPLALTPWIAGGKMVGAAGISLLCVWFAKAPDSVSAPAVEPKGLGSPQAL</sequence>
<feature type="transmembrane region" description="Helical" evidence="8">
    <location>
        <begin position="270"/>
        <end position="289"/>
    </location>
</feature>
<reference evidence="9 10" key="1">
    <citation type="submission" date="2020-02" db="EMBL/GenBank/DDBJ databases">
        <authorList>
            <person name="Babadi Z.K."/>
            <person name="Risdian C."/>
            <person name="Ebrahimipour G.H."/>
            <person name="Wink J."/>
        </authorList>
    </citation>
    <scope>NUCLEOTIDE SEQUENCE [LARGE SCALE GENOMIC DNA]</scope>
    <source>
        <strain evidence="9 10">ZKHCc1 1396</strain>
    </source>
</reference>
<evidence type="ECO:0000256" key="2">
    <source>
        <dbReference type="ARBA" id="ARBA00022475"/>
    </source>
</evidence>
<feature type="transmembrane region" description="Helical" evidence="8">
    <location>
        <begin position="370"/>
        <end position="393"/>
    </location>
</feature>
<evidence type="ECO:0000256" key="4">
    <source>
        <dbReference type="ARBA" id="ARBA00022692"/>
    </source>
</evidence>
<feature type="transmembrane region" description="Helical" evidence="8">
    <location>
        <begin position="196"/>
        <end position="214"/>
    </location>
</feature>
<keyword evidence="2" id="KW-1003">Cell membrane</keyword>
<keyword evidence="5 8" id="KW-1133">Transmembrane helix</keyword>
<evidence type="ECO:0000256" key="5">
    <source>
        <dbReference type="ARBA" id="ARBA00022989"/>
    </source>
</evidence>
<evidence type="ECO:0000313" key="10">
    <source>
        <dbReference type="Proteomes" id="UP001516472"/>
    </source>
</evidence>
<dbReference type="Proteomes" id="UP001516472">
    <property type="component" value="Unassembled WGS sequence"/>
</dbReference>
<keyword evidence="6 8" id="KW-0472">Membrane</keyword>
<feature type="transmembrane region" description="Helical" evidence="8">
    <location>
        <begin position="94"/>
        <end position="113"/>
    </location>
</feature>